<reference evidence="3" key="1">
    <citation type="submission" date="2010-08" db="EMBL/GenBank/DDBJ databases">
        <authorList>
            <consortium name="Caenorhabditis japonica Sequencing Consortium"/>
            <person name="Wilson R.K."/>
        </authorList>
    </citation>
    <scope>NUCLEOTIDE SEQUENCE [LARGE SCALE GENOMIC DNA]</scope>
    <source>
        <strain evidence="3">DF5081</strain>
    </source>
</reference>
<dbReference type="AlphaFoldDB" id="A0A8R1I3Y2"/>
<dbReference type="EnsemblMetazoa" id="CJA13761a.1">
    <property type="protein sequence ID" value="CJA13761a.1"/>
    <property type="gene ID" value="WBGene00132965"/>
</dbReference>
<feature type="region of interest" description="Disordered" evidence="1">
    <location>
        <begin position="352"/>
        <end position="375"/>
    </location>
</feature>
<name>A0A8R1I3Y2_CAEJA</name>
<evidence type="ECO:0000313" key="3">
    <source>
        <dbReference type="Proteomes" id="UP000005237"/>
    </source>
</evidence>
<accession>A0A8R1I3Y2</accession>
<evidence type="ECO:0008006" key="4">
    <source>
        <dbReference type="Google" id="ProtNLM"/>
    </source>
</evidence>
<sequence length="397" mass="44376">MSRVVSRQTPGGVCVVNRDDFVKSFRDVPKISITSLADVRQKIDGAIQILSKSQEDWTKRMNQLKLIRSIAIHGANIIEKEQLLSQLIRLTDCLELSVKDLRSQILREAAITCSFLFETYGSEVHQIADRCLPAAFAQSAVSTKVMATCGSTLTMFIVQRALLHFLRTMNEIRSVLNDRPTVSICLSRVVSCEDFVIAAQNVIAKIVSDPIPVQQPGQATLEFALELCRFHLQSMSKIFMSATLNGNSFLSGNKYVCKAVTHSPWSRNIQFRPNSMSAATSTVYGFRKNANALYRKSSSVPQPPQQEAPRFEQQNLNYSFLELIDETPPGYPKDSDKYQRIMRWITNITTETSDDVTSSETAKLQEEGGQNEIIEEENGEFVSVLSATGTRSENGEI</sequence>
<dbReference type="Gene3D" id="1.25.10.10">
    <property type="entry name" value="Leucine-rich Repeat Variant"/>
    <property type="match status" value="1"/>
</dbReference>
<dbReference type="Proteomes" id="UP000005237">
    <property type="component" value="Unassembled WGS sequence"/>
</dbReference>
<protein>
    <recommendedName>
        <fullName evidence="4">CLASP N-terminal domain-containing protein</fullName>
    </recommendedName>
</protein>
<proteinExistence type="predicted"/>
<reference evidence="2" key="2">
    <citation type="submission" date="2022-06" db="UniProtKB">
        <authorList>
            <consortium name="EnsemblMetazoa"/>
        </authorList>
    </citation>
    <scope>IDENTIFICATION</scope>
    <source>
        <strain evidence="2">DF5081</strain>
    </source>
</reference>
<organism evidence="2 3">
    <name type="scientific">Caenorhabditis japonica</name>
    <dbReference type="NCBI Taxonomy" id="281687"/>
    <lineage>
        <taxon>Eukaryota</taxon>
        <taxon>Metazoa</taxon>
        <taxon>Ecdysozoa</taxon>
        <taxon>Nematoda</taxon>
        <taxon>Chromadorea</taxon>
        <taxon>Rhabditida</taxon>
        <taxon>Rhabditina</taxon>
        <taxon>Rhabditomorpha</taxon>
        <taxon>Rhabditoidea</taxon>
        <taxon>Rhabditidae</taxon>
        <taxon>Peloderinae</taxon>
        <taxon>Caenorhabditis</taxon>
    </lineage>
</organism>
<keyword evidence="3" id="KW-1185">Reference proteome</keyword>
<dbReference type="InterPro" id="IPR011989">
    <property type="entry name" value="ARM-like"/>
</dbReference>
<evidence type="ECO:0000313" key="2">
    <source>
        <dbReference type="EnsemblMetazoa" id="CJA13761a.1"/>
    </source>
</evidence>
<evidence type="ECO:0000256" key="1">
    <source>
        <dbReference type="SAM" id="MobiDB-lite"/>
    </source>
</evidence>
<feature type="compositionally biased region" description="Low complexity" evidence="1">
    <location>
        <begin position="352"/>
        <end position="372"/>
    </location>
</feature>